<proteinExistence type="predicted"/>
<evidence type="ECO:0000259" key="1">
    <source>
        <dbReference type="Pfam" id="PF12146"/>
    </source>
</evidence>
<reference evidence="2" key="2">
    <citation type="submission" date="2022-10" db="EMBL/GenBank/DDBJ databases">
        <authorList>
            <person name="Aronson H.S."/>
        </authorList>
    </citation>
    <scope>NUCLEOTIDE SEQUENCE</scope>
    <source>
        <strain evidence="2">RS19-109</strain>
    </source>
</reference>
<keyword evidence="3" id="KW-1185">Reference proteome</keyword>
<keyword evidence="2" id="KW-0378">Hydrolase</keyword>
<feature type="domain" description="Serine aminopeptidase S33" evidence="1">
    <location>
        <begin position="87"/>
        <end position="188"/>
    </location>
</feature>
<evidence type="ECO:0000313" key="2">
    <source>
        <dbReference type="EMBL" id="MDG4475065.1"/>
    </source>
</evidence>
<organism evidence="2 3">
    <name type="scientific">Thiovibrio frasassiensis</name>
    <dbReference type="NCBI Taxonomy" id="2984131"/>
    <lineage>
        <taxon>Bacteria</taxon>
        <taxon>Pseudomonadati</taxon>
        <taxon>Thermodesulfobacteriota</taxon>
        <taxon>Desulfobulbia</taxon>
        <taxon>Desulfobulbales</taxon>
        <taxon>Thiovibrionaceae</taxon>
        <taxon>Thiovibrio</taxon>
    </lineage>
</organism>
<dbReference type="SUPFAM" id="SSF53474">
    <property type="entry name" value="alpha/beta-Hydrolases"/>
    <property type="match status" value="1"/>
</dbReference>
<name>A0A9X4MF74_9BACT</name>
<dbReference type="InterPro" id="IPR022742">
    <property type="entry name" value="Hydrolase_4"/>
</dbReference>
<accession>A0A9X4MF74</accession>
<dbReference type="PANTHER" id="PTHR12277:SF81">
    <property type="entry name" value="PROTEIN ABHD13"/>
    <property type="match status" value="1"/>
</dbReference>
<comment type="caution">
    <text evidence="2">The sequence shown here is derived from an EMBL/GenBank/DDBJ whole genome shotgun (WGS) entry which is preliminary data.</text>
</comment>
<dbReference type="RefSeq" id="WP_307632041.1">
    <property type="nucleotide sequence ID" value="NZ_JAPHEH010000001.1"/>
</dbReference>
<evidence type="ECO:0000313" key="3">
    <source>
        <dbReference type="Proteomes" id="UP001154240"/>
    </source>
</evidence>
<gene>
    <name evidence="2" type="ORF">OLX77_02680</name>
</gene>
<dbReference type="PANTHER" id="PTHR12277">
    <property type="entry name" value="ALPHA/BETA HYDROLASE DOMAIN-CONTAINING PROTEIN"/>
    <property type="match status" value="1"/>
</dbReference>
<dbReference type="EMBL" id="JAPHEH010000001">
    <property type="protein sequence ID" value="MDG4475065.1"/>
    <property type="molecule type" value="Genomic_DNA"/>
</dbReference>
<reference evidence="2" key="1">
    <citation type="journal article" date="2022" name="bioRxiv">
        <title>Thiovibrio frasassiensisgen. nov., sp. nov., an autotrophic, elemental sulfur disproportionating bacterium isolated from sulfidic karst sediment, and proposal of Thiovibrionaceae fam. nov.</title>
        <authorList>
            <person name="Aronson H."/>
            <person name="Thomas C."/>
            <person name="Bhattacharyya M."/>
            <person name="Eckstein S."/>
            <person name="Jensen S."/>
            <person name="Barco R."/>
            <person name="Macalady J."/>
            <person name="Amend J."/>
        </authorList>
    </citation>
    <scope>NUCLEOTIDE SEQUENCE</scope>
    <source>
        <strain evidence="2">RS19-109</strain>
    </source>
</reference>
<dbReference type="Gene3D" id="3.40.50.1820">
    <property type="entry name" value="alpha/beta hydrolase"/>
    <property type="match status" value="2"/>
</dbReference>
<protein>
    <submittedName>
        <fullName evidence="2">Alpha/beta hydrolase</fullName>
    </submittedName>
</protein>
<dbReference type="GO" id="GO:0016787">
    <property type="term" value="F:hydrolase activity"/>
    <property type="evidence" value="ECO:0007669"/>
    <property type="project" value="UniProtKB-KW"/>
</dbReference>
<dbReference type="Proteomes" id="UP001154240">
    <property type="component" value="Unassembled WGS sequence"/>
</dbReference>
<dbReference type="AlphaFoldDB" id="A0A9X4MF74"/>
<dbReference type="InterPro" id="IPR029058">
    <property type="entry name" value="AB_hydrolase_fold"/>
</dbReference>
<sequence length="301" mass="32887">MGIVEKMVVRVILRKIGNGFGPSKGEKMEQRRTYEKLDRPEVLAALLYPRQGTTPLPAGAQDHEIEVEPGVTLGARFFLSPDPAAVNLLFFHGNGEVVSDYDEVGPRYTEQGINFLAVDYRGYGRSTGTPTVSAMIRDAHSVLTWVTAWLAEQGCTGHLVAMGRSLGSVSAIELASSEEVIAGLIVESGIAQTLPLLRTIGLDVQALSIDEADGFGNLEKICQVQKPTYILHAQHDQIIPLIQAEELQSLCGARSKEFQMIPGADHNNILERTGKLYFQAIKQFLRRVGKSHGPRRAGLRG</sequence>
<dbReference type="Pfam" id="PF12146">
    <property type="entry name" value="Hydrolase_4"/>
    <property type="match status" value="1"/>
</dbReference>